<accession>A0A7J5ZJE4</accession>
<proteinExistence type="predicted"/>
<reference evidence="2 3" key="1">
    <citation type="submission" date="2020-03" db="EMBL/GenBank/DDBJ databases">
        <title>Dissostichus mawsoni Genome sequencing and assembly.</title>
        <authorList>
            <person name="Park H."/>
        </authorList>
    </citation>
    <scope>NUCLEOTIDE SEQUENCE [LARGE SCALE GENOMIC DNA]</scope>
    <source>
        <strain evidence="2">DM0001</strain>
        <tissue evidence="2">Muscle</tissue>
    </source>
</reference>
<comment type="caution">
    <text evidence="2">The sequence shown here is derived from an EMBL/GenBank/DDBJ whole genome shotgun (WGS) entry which is preliminary data.</text>
</comment>
<feature type="region of interest" description="Disordered" evidence="1">
    <location>
        <begin position="221"/>
        <end position="242"/>
    </location>
</feature>
<dbReference type="Proteomes" id="UP000518266">
    <property type="component" value="Unassembled WGS sequence"/>
</dbReference>
<gene>
    <name evidence="2" type="ORF">F7725_001436</name>
</gene>
<evidence type="ECO:0000313" key="3">
    <source>
        <dbReference type="Proteomes" id="UP000518266"/>
    </source>
</evidence>
<name>A0A7J5ZJE4_DISMA</name>
<dbReference type="AlphaFoldDB" id="A0A7J5ZJE4"/>
<organism evidence="2 3">
    <name type="scientific">Dissostichus mawsoni</name>
    <name type="common">Antarctic cod</name>
    <dbReference type="NCBI Taxonomy" id="36200"/>
    <lineage>
        <taxon>Eukaryota</taxon>
        <taxon>Metazoa</taxon>
        <taxon>Chordata</taxon>
        <taxon>Craniata</taxon>
        <taxon>Vertebrata</taxon>
        <taxon>Euteleostomi</taxon>
        <taxon>Actinopterygii</taxon>
        <taxon>Neopterygii</taxon>
        <taxon>Teleostei</taxon>
        <taxon>Neoteleostei</taxon>
        <taxon>Acanthomorphata</taxon>
        <taxon>Eupercaria</taxon>
        <taxon>Perciformes</taxon>
        <taxon>Notothenioidei</taxon>
        <taxon>Nototheniidae</taxon>
        <taxon>Dissostichus</taxon>
    </lineage>
</organism>
<keyword evidence="3" id="KW-1185">Reference proteome</keyword>
<evidence type="ECO:0000256" key="1">
    <source>
        <dbReference type="SAM" id="MobiDB-lite"/>
    </source>
</evidence>
<protein>
    <submittedName>
        <fullName evidence="2">Uncharacterized protein</fullName>
    </submittedName>
</protein>
<sequence>MGVRPAISGVPVPGAKPGSRASISKLRYVELDLIDLRYLSTAPGVGVGGVTGPPQADLHHGCSPAAPPPHSNHITGVSVSVNVDQTHWAVPAGNHRNMNRPVQSNLIISREQTYFSATACRMGYAMVVQVHVHVSDVGHHQRVVRSRPATVPRTLNAAQECLVCMKAEWSPGPGSVGGPGVDGDPDEGRVQPLRALLVGQLVHGGDPRDPGHELCAGGDIEAGPVAPADRGATTDLRRDGSPPVERAGLMKFLHRDHMLRS</sequence>
<dbReference type="EMBL" id="JAAKFY010000002">
    <property type="protein sequence ID" value="KAF3861181.1"/>
    <property type="molecule type" value="Genomic_DNA"/>
</dbReference>
<evidence type="ECO:0000313" key="2">
    <source>
        <dbReference type="EMBL" id="KAF3861181.1"/>
    </source>
</evidence>